<keyword evidence="1" id="KW-0391">Immunity</keyword>
<feature type="chain" id="PRO_5025565159" description="Ig-like domain-containing protein" evidence="4">
    <location>
        <begin position="20"/>
        <end position="152"/>
    </location>
</feature>
<dbReference type="InterPro" id="IPR050199">
    <property type="entry name" value="IgHV"/>
</dbReference>
<dbReference type="PANTHER" id="PTHR23266">
    <property type="entry name" value="IMMUNOGLOBULIN HEAVY CHAIN"/>
    <property type="match status" value="1"/>
</dbReference>
<protein>
    <recommendedName>
        <fullName evidence="5">Ig-like domain-containing protein</fullName>
    </recommendedName>
</protein>
<feature type="signal peptide" evidence="4">
    <location>
        <begin position="1"/>
        <end position="19"/>
    </location>
</feature>
<dbReference type="InterPro" id="IPR013106">
    <property type="entry name" value="Ig_V-set"/>
</dbReference>
<dbReference type="Pfam" id="PF07686">
    <property type="entry name" value="V-set"/>
    <property type="match status" value="1"/>
</dbReference>
<dbReference type="FunFam" id="2.60.40.10:FF:001878">
    <property type="entry name" value="Immunoglobulin heavy variable 1-4"/>
    <property type="match status" value="1"/>
</dbReference>
<reference evidence="6 7" key="1">
    <citation type="journal article" date="2019" name="Proc. Natl. Acad. Sci. U.S.A.">
        <title>Regulatory changes in pterin and carotenoid genes underlie balanced color polymorphisms in the wall lizard.</title>
        <authorList>
            <person name="Andrade P."/>
            <person name="Pinho C."/>
            <person name="Perez I de Lanuza G."/>
            <person name="Afonso S."/>
            <person name="Brejcha J."/>
            <person name="Rubin C.J."/>
            <person name="Wallerman O."/>
            <person name="Pereira P."/>
            <person name="Sabatino S.J."/>
            <person name="Bellati A."/>
            <person name="Pellitteri-Rosa D."/>
            <person name="Bosakova Z."/>
            <person name="Bunikis I."/>
            <person name="Carretero M.A."/>
            <person name="Feiner N."/>
            <person name="Marsik P."/>
            <person name="Pauperio F."/>
            <person name="Salvi D."/>
            <person name="Soler L."/>
            <person name="While G.M."/>
            <person name="Uller T."/>
            <person name="Font E."/>
            <person name="Andersson L."/>
            <person name="Carneiro M."/>
        </authorList>
    </citation>
    <scope>NUCLEOTIDE SEQUENCE</scope>
</reference>
<dbReference type="OMA" id="PEQSSIC"/>
<accession>A0A670K5N1</accession>
<dbReference type="Proteomes" id="UP000472272">
    <property type="component" value="Chromosome 13"/>
</dbReference>
<dbReference type="Ensembl" id="ENSPMRT00000034082.1">
    <property type="protein sequence ID" value="ENSPMRP00000032141.1"/>
    <property type="gene ID" value="ENSPMRG00000020844.1"/>
</dbReference>
<dbReference type="InterPro" id="IPR003599">
    <property type="entry name" value="Ig_sub"/>
</dbReference>
<dbReference type="GO" id="GO:0005576">
    <property type="term" value="C:extracellular region"/>
    <property type="evidence" value="ECO:0007669"/>
    <property type="project" value="UniProtKB-ARBA"/>
</dbReference>
<organism evidence="6 7">
    <name type="scientific">Podarcis muralis</name>
    <name type="common">Wall lizard</name>
    <name type="synonym">Lacerta muralis</name>
    <dbReference type="NCBI Taxonomy" id="64176"/>
    <lineage>
        <taxon>Eukaryota</taxon>
        <taxon>Metazoa</taxon>
        <taxon>Chordata</taxon>
        <taxon>Craniata</taxon>
        <taxon>Vertebrata</taxon>
        <taxon>Euteleostomi</taxon>
        <taxon>Lepidosauria</taxon>
        <taxon>Squamata</taxon>
        <taxon>Bifurcata</taxon>
        <taxon>Unidentata</taxon>
        <taxon>Episquamata</taxon>
        <taxon>Laterata</taxon>
        <taxon>Lacertibaenia</taxon>
        <taxon>Lacertidae</taxon>
        <taxon>Podarcis</taxon>
    </lineage>
</organism>
<evidence type="ECO:0000256" key="1">
    <source>
        <dbReference type="ARBA" id="ARBA00022859"/>
    </source>
</evidence>
<evidence type="ECO:0000313" key="6">
    <source>
        <dbReference type="Ensembl" id="ENSPMRP00000032141.1"/>
    </source>
</evidence>
<dbReference type="Gene3D" id="2.60.40.10">
    <property type="entry name" value="Immunoglobulins"/>
    <property type="match status" value="1"/>
</dbReference>
<evidence type="ECO:0000256" key="2">
    <source>
        <dbReference type="ARBA" id="ARBA00023130"/>
    </source>
</evidence>
<dbReference type="SUPFAM" id="SSF48726">
    <property type="entry name" value="Immunoglobulin"/>
    <property type="match status" value="1"/>
</dbReference>
<dbReference type="PROSITE" id="PS50835">
    <property type="entry name" value="IG_LIKE"/>
    <property type="match status" value="1"/>
</dbReference>
<feature type="domain" description="Ig-like" evidence="5">
    <location>
        <begin position="15"/>
        <end position="135"/>
    </location>
</feature>
<evidence type="ECO:0000256" key="3">
    <source>
        <dbReference type="ARBA" id="ARBA00043265"/>
    </source>
</evidence>
<dbReference type="InterPro" id="IPR036179">
    <property type="entry name" value="Ig-like_dom_sf"/>
</dbReference>
<proteinExistence type="predicted"/>
<dbReference type="SMART" id="SM00409">
    <property type="entry name" value="IG"/>
    <property type="match status" value="1"/>
</dbReference>
<dbReference type="InterPro" id="IPR007110">
    <property type="entry name" value="Ig-like_dom"/>
</dbReference>
<dbReference type="InterPro" id="IPR013783">
    <property type="entry name" value="Ig-like_fold"/>
</dbReference>
<keyword evidence="2" id="KW-1064">Adaptive immunity</keyword>
<evidence type="ECO:0000256" key="4">
    <source>
        <dbReference type="SAM" id="SignalP"/>
    </source>
</evidence>
<evidence type="ECO:0000313" key="7">
    <source>
        <dbReference type="Proteomes" id="UP000472272"/>
    </source>
</evidence>
<reference evidence="6" key="2">
    <citation type="submission" date="2025-08" db="UniProtKB">
        <authorList>
            <consortium name="Ensembl"/>
        </authorList>
    </citation>
    <scope>IDENTIFICATION</scope>
</reference>
<dbReference type="AlphaFoldDB" id="A0A670K5N1"/>
<dbReference type="GeneTree" id="ENSGT01030000234536"/>
<keyword evidence="3" id="KW-1280">Immunoglobulin</keyword>
<dbReference type="GO" id="GO:0019814">
    <property type="term" value="C:immunoglobulin complex"/>
    <property type="evidence" value="ECO:0007669"/>
    <property type="project" value="UniProtKB-KW"/>
</dbReference>
<sequence>MSFPLLFFILLSCSPGTYSTLQIIESGPGLVKPGDSFKLTCAVSGVQVGDYYWSWIRQPPGKGLKWMGDIEDTEDGAGTTYSPTFGSRISITRDTSKNEVYLQLRSLETADTAVYYCARHSEPEQSSICTKTTISLNHLLRNCWLSVSNRWS</sequence>
<dbReference type="GO" id="GO:0002250">
    <property type="term" value="P:adaptive immune response"/>
    <property type="evidence" value="ECO:0007669"/>
    <property type="project" value="UniProtKB-KW"/>
</dbReference>
<dbReference type="SMART" id="SM00406">
    <property type="entry name" value="IGv"/>
    <property type="match status" value="1"/>
</dbReference>
<keyword evidence="7" id="KW-1185">Reference proteome</keyword>
<reference evidence="6" key="3">
    <citation type="submission" date="2025-09" db="UniProtKB">
        <authorList>
            <consortium name="Ensembl"/>
        </authorList>
    </citation>
    <scope>IDENTIFICATION</scope>
</reference>
<name>A0A670K5N1_PODMU</name>
<evidence type="ECO:0000259" key="5">
    <source>
        <dbReference type="PROSITE" id="PS50835"/>
    </source>
</evidence>
<keyword evidence="4" id="KW-0732">Signal</keyword>